<keyword evidence="2" id="KW-1133">Transmembrane helix</keyword>
<feature type="transmembrane region" description="Helical" evidence="2">
    <location>
        <begin position="74"/>
        <end position="95"/>
    </location>
</feature>
<feature type="compositionally biased region" description="Low complexity" evidence="1">
    <location>
        <begin position="390"/>
        <end position="401"/>
    </location>
</feature>
<reference evidence="3" key="1">
    <citation type="submission" date="2021-09" db="EMBL/GenBank/DDBJ databases">
        <authorList>
            <consortium name="AG Swart"/>
            <person name="Singh M."/>
            <person name="Singh A."/>
            <person name="Seah K."/>
            <person name="Emmerich C."/>
        </authorList>
    </citation>
    <scope>NUCLEOTIDE SEQUENCE</scope>
    <source>
        <strain evidence="3">ATCC30299</strain>
    </source>
</reference>
<proteinExistence type="predicted"/>
<evidence type="ECO:0000313" key="4">
    <source>
        <dbReference type="Proteomes" id="UP001162131"/>
    </source>
</evidence>
<feature type="transmembrane region" description="Helical" evidence="2">
    <location>
        <begin position="155"/>
        <end position="183"/>
    </location>
</feature>
<evidence type="ECO:0000313" key="3">
    <source>
        <dbReference type="EMBL" id="CAG9312443.1"/>
    </source>
</evidence>
<gene>
    <name evidence="3" type="ORF">BSTOLATCC_MIC6547</name>
</gene>
<comment type="caution">
    <text evidence="3">The sequence shown here is derived from an EMBL/GenBank/DDBJ whole genome shotgun (WGS) entry which is preliminary data.</text>
</comment>
<feature type="transmembrane region" description="Helical" evidence="2">
    <location>
        <begin position="42"/>
        <end position="62"/>
    </location>
</feature>
<keyword evidence="2" id="KW-0472">Membrane</keyword>
<accession>A0AAU9IVT9</accession>
<name>A0AAU9IVT9_9CILI</name>
<keyword evidence="4" id="KW-1185">Reference proteome</keyword>
<sequence>MEEEIPGSCPELKTRETNFQSQEFGESIANINPEEMNYYSSFIFPTFTLILIITCLVVALYSAKDFEDSLIPPYLIAAAIIMGLDLSMMIIQSVIRKLSNENAYEFPENSMRSKKIPKIMTIILFVGYFGLIIVGGLACIVFNNTEITSKDNATLSVTFVAVYGFIVLRAMAEIISFITLWMLNSSRNIESKKYEKKASIEMGTNIEASSPRDSSDPRCNYLGSQEGEAQTPNVPEYDQNQDEVNTYILPGVDNNQNRGKFDDVDFSKIEESKEPYSIEVSEPSKQDKINLENKMQKKKPKKTSKASIISTQKYSKNKMTFSQKVSQKFLPNQASSGGYNAVGTETPYSEPEEYEINYVEQESSPFKYSEPADEPYQLNKTTFDVDSESDLSSLSSNNKSF</sequence>
<dbReference type="EMBL" id="CAJZBQ010000006">
    <property type="protein sequence ID" value="CAG9312443.1"/>
    <property type="molecule type" value="Genomic_DNA"/>
</dbReference>
<dbReference type="Proteomes" id="UP001162131">
    <property type="component" value="Unassembled WGS sequence"/>
</dbReference>
<feature type="region of interest" description="Disordered" evidence="1">
    <location>
        <begin position="204"/>
        <end position="238"/>
    </location>
</feature>
<protein>
    <recommendedName>
        <fullName evidence="5">Transmembrane protein</fullName>
    </recommendedName>
</protein>
<evidence type="ECO:0008006" key="5">
    <source>
        <dbReference type="Google" id="ProtNLM"/>
    </source>
</evidence>
<feature type="transmembrane region" description="Helical" evidence="2">
    <location>
        <begin position="116"/>
        <end position="143"/>
    </location>
</feature>
<dbReference type="AlphaFoldDB" id="A0AAU9IVT9"/>
<feature type="region of interest" description="Disordered" evidence="1">
    <location>
        <begin position="361"/>
        <end position="401"/>
    </location>
</feature>
<evidence type="ECO:0000256" key="1">
    <source>
        <dbReference type="SAM" id="MobiDB-lite"/>
    </source>
</evidence>
<evidence type="ECO:0000256" key="2">
    <source>
        <dbReference type="SAM" id="Phobius"/>
    </source>
</evidence>
<keyword evidence="2" id="KW-0812">Transmembrane</keyword>
<organism evidence="3 4">
    <name type="scientific">Blepharisma stoltei</name>
    <dbReference type="NCBI Taxonomy" id="1481888"/>
    <lineage>
        <taxon>Eukaryota</taxon>
        <taxon>Sar</taxon>
        <taxon>Alveolata</taxon>
        <taxon>Ciliophora</taxon>
        <taxon>Postciliodesmatophora</taxon>
        <taxon>Heterotrichea</taxon>
        <taxon>Heterotrichida</taxon>
        <taxon>Blepharismidae</taxon>
        <taxon>Blepharisma</taxon>
    </lineage>
</organism>